<dbReference type="RefSeq" id="WP_338254475.1">
    <property type="nucleotide sequence ID" value="NZ_BSRI01000002.1"/>
</dbReference>
<proteinExistence type="predicted"/>
<keyword evidence="1" id="KW-0175">Coiled coil</keyword>
<sequence>MPEHNIDAIGREAIEYFSLKHAARESALPKSRAAIRLCANSIRATHRHEIAAAEALLKQAATLLTEMEQNLQEHRDIYFAGFVQDAQKEYAEARTFAALTQHQPLPTPKELSIGYAAYLNGIAEAIGELRRYVLDQLRRSNIEDCEIFLNYMDDIYAVLITVDFPDAITSGLRRTTDSARGILEKTRGDLTAAAIQLQLQRSMRELQEGLQQHLPADQ</sequence>
<evidence type="ECO:0000256" key="1">
    <source>
        <dbReference type="SAM" id="Coils"/>
    </source>
</evidence>
<dbReference type="Gene3D" id="1.20.58.2140">
    <property type="match status" value="1"/>
</dbReference>
<protein>
    <submittedName>
        <fullName evidence="2">Haloacid dehalogenase</fullName>
    </submittedName>
</protein>
<gene>
    <name evidence="2" type="ORF">KDH_51430</name>
</gene>
<keyword evidence="3" id="KW-1185">Reference proteome</keyword>
<dbReference type="CDD" id="cd14820">
    <property type="entry name" value="TRAX"/>
    <property type="match status" value="1"/>
</dbReference>
<accession>A0ABQ6FVL8</accession>
<evidence type="ECO:0000313" key="3">
    <source>
        <dbReference type="Proteomes" id="UP001344906"/>
    </source>
</evidence>
<organism evidence="2 3">
    <name type="scientific">Dictyobacter halimunensis</name>
    <dbReference type="NCBI Taxonomy" id="3026934"/>
    <lineage>
        <taxon>Bacteria</taxon>
        <taxon>Bacillati</taxon>
        <taxon>Chloroflexota</taxon>
        <taxon>Ktedonobacteria</taxon>
        <taxon>Ktedonobacterales</taxon>
        <taxon>Dictyobacteraceae</taxon>
        <taxon>Dictyobacter</taxon>
    </lineage>
</organism>
<name>A0ABQ6FVL8_9CHLR</name>
<dbReference type="InterPro" id="IPR036081">
    <property type="entry name" value="Translin_sf"/>
</dbReference>
<feature type="coiled-coil region" evidence="1">
    <location>
        <begin position="50"/>
        <end position="77"/>
    </location>
</feature>
<comment type="caution">
    <text evidence="2">The sequence shown here is derived from an EMBL/GenBank/DDBJ whole genome shotgun (WGS) entry which is preliminary data.</text>
</comment>
<dbReference type="Proteomes" id="UP001344906">
    <property type="component" value="Unassembled WGS sequence"/>
</dbReference>
<reference evidence="2 3" key="1">
    <citation type="submission" date="2023-02" db="EMBL/GenBank/DDBJ databases">
        <title>Dictyobacter halimunensis sp. nov., a new member of the class Ktedonobacteria from forest soil in a geothermal area.</title>
        <authorList>
            <person name="Rachmania M.K."/>
            <person name="Ningsih F."/>
            <person name="Sakai Y."/>
            <person name="Yabe S."/>
            <person name="Yokota A."/>
            <person name="Sjamsuridzal W."/>
        </authorList>
    </citation>
    <scope>NUCLEOTIDE SEQUENCE [LARGE SCALE GENOMIC DNA]</scope>
    <source>
        <strain evidence="2 3">S3.2.2.5</strain>
    </source>
</reference>
<dbReference type="EMBL" id="BSRI01000002">
    <property type="protein sequence ID" value="GLV58310.1"/>
    <property type="molecule type" value="Genomic_DNA"/>
</dbReference>
<evidence type="ECO:0000313" key="2">
    <source>
        <dbReference type="EMBL" id="GLV58310.1"/>
    </source>
</evidence>
<dbReference type="SUPFAM" id="SSF74784">
    <property type="entry name" value="Translin"/>
    <property type="match status" value="1"/>
</dbReference>